<organism evidence="4 5">
    <name type="scientific">Phialophora macrospora</name>
    <dbReference type="NCBI Taxonomy" id="1851006"/>
    <lineage>
        <taxon>Eukaryota</taxon>
        <taxon>Fungi</taxon>
        <taxon>Dikarya</taxon>
        <taxon>Ascomycota</taxon>
        <taxon>Pezizomycotina</taxon>
        <taxon>Eurotiomycetes</taxon>
        <taxon>Chaetothyriomycetidae</taxon>
        <taxon>Chaetothyriales</taxon>
        <taxon>Herpotrichiellaceae</taxon>
        <taxon>Phialophora</taxon>
    </lineage>
</organism>
<dbReference type="Pfam" id="PF13561">
    <property type="entry name" value="adh_short_C2"/>
    <property type="match status" value="1"/>
</dbReference>
<comment type="similarity">
    <text evidence="1">Belongs to the short-chain dehydrogenases/reductases (SDR) family.</text>
</comment>
<dbReference type="STRING" id="5601.A0A0D2D3E4"/>
<dbReference type="EMBL" id="KN846956">
    <property type="protein sequence ID" value="KIW71991.1"/>
    <property type="molecule type" value="Genomic_DNA"/>
</dbReference>
<dbReference type="Proteomes" id="UP000054266">
    <property type="component" value="Unassembled WGS sequence"/>
</dbReference>
<dbReference type="HOGENOM" id="CLU_010194_1_1_1"/>
<dbReference type="SUPFAM" id="SSF51735">
    <property type="entry name" value="NAD(P)-binding Rossmann-fold domains"/>
    <property type="match status" value="1"/>
</dbReference>
<evidence type="ECO:0000256" key="2">
    <source>
        <dbReference type="ARBA" id="ARBA00022857"/>
    </source>
</evidence>
<keyword evidence="2" id="KW-0521">NADP</keyword>
<dbReference type="InterPro" id="IPR036291">
    <property type="entry name" value="NAD(P)-bd_dom_sf"/>
</dbReference>
<dbReference type="GO" id="GO:0016616">
    <property type="term" value="F:oxidoreductase activity, acting on the CH-OH group of donors, NAD or NADP as acceptor"/>
    <property type="evidence" value="ECO:0007669"/>
    <property type="project" value="TreeGrafter"/>
</dbReference>
<dbReference type="AlphaFoldDB" id="A0A0D2D3E4"/>
<dbReference type="InterPro" id="IPR002347">
    <property type="entry name" value="SDR_fam"/>
</dbReference>
<proteinExistence type="inferred from homology"/>
<evidence type="ECO:0000313" key="4">
    <source>
        <dbReference type="EMBL" id="KIW71991.1"/>
    </source>
</evidence>
<protein>
    <recommendedName>
        <fullName evidence="6">3-oxoacyl-[acyl-carrier-protein] reductase</fullName>
    </recommendedName>
</protein>
<accession>A0A0D2D3E4</accession>
<evidence type="ECO:0000313" key="5">
    <source>
        <dbReference type="Proteomes" id="UP000054266"/>
    </source>
</evidence>
<gene>
    <name evidence="4" type="ORF">PV04_00215</name>
</gene>
<sequence>MSLKGKTVVITGGGRGLGLAWARGCAEVGADLAVIDILETPEPGFELLEKECGVKVRYYRGDVVDFPQLKEIFASIVEEFGGIYGLVTAAGKGSSGAFVDCSVEQLQKTLDVNVLGTIYPCKLAVEQMLLQQRGGSIVTVNSIATFSSCGNRMKSDYSASKGAVLSFSKALAIELASKQIRVNSMCPGYFLTNMSPGYLQKDVEKLKGIEKEIPLGRFADRAELKAMVPFLLSDASSYTTGANFLVDGGVLAD</sequence>
<name>A0A0D2D3E4_9EURO</name>
<keyword evidence="5" id="KW-1185">Reference proteome</keyword>
<evidence type="ECO:0008006" key="6">
    <source>
        <dbReference type="Google" id="ProtNLM"/>
    </source>
</evidence>
<dbReference type="PRINTS" id="PR00081">
    <property type="entry name" value="GDHRDH"/>
</dbReference>
<dbReference type="FunFam" id="3.40.50.720:FF:000084">
    <property type="entry name" value="Short-chain dehydrogenase reductase"/>
    <property type="match status" value="1"/>
</dbReference>
<evidence type="ECO:0000256" key="3">
    <source>
        <dbReference type="ARBA" id="ARBA00023002"/>
    </source>
</evidence>
<reference evidence="4 5" key="1">
    <citation type="submission" date="2015-01" db="EMBL/GenBank/DDBJ databases">
        <title>The Genome Sequence of Capronia semiimmersa CBS27337.</title>
        <authorList>
            <consortium name="The Broad Institute Genomics Platform"/>
            <person name="Cuomo C."/>
            <person name="de Hoog S."/>
            <person name="Gorbushina A."/>
            <person name="Stielow B."/>
            <person name="Teixiera M."/>
            <person name="Abouelleil A."/>
            <person name="Chapman S.B."/>
            <person name="Priest M."/>
            <person name="Young S.K."/>
            <person name="Wortman J."/>
            <person name="Nusbaum C."/>
            <person name="Birren B."/>
        </authorList>
    </citation>
    <scope>NUCLEOTIDE SEQUENCE [LARGE SCALE GENOMIC DNA]</scope>
    <source>
        <strain evidence="4 5">CBS 27337</strain>
    </source>
</reference>
<dbReference type="Gene3D" id="3.40.50.720">
    <property type="entry name" value="NAD(P)-binding Rossmann-like Domain"/>
    <property type="match status" value="1"/>
</dbReference>
<dbReference type="PANTHER" id="PTHR42760">
    <property type="entry name" value="SHORT-CHAIN DEHYDROGENASES/REDUCTASES FAMILY MEMBER"/>
    <property type="match status" value="1"/>
</dbReference>
<dbReference type="PANTHER" id="PTHR42760:SF115">
    <property type="entry name" value="3-OXOACYL-[ACYL-CARRIER-PROTEIN] REDUCTASE FABG"/>
    <property type="match status" value="1"/>
</dbReference>
<dbReference type="PRINTS" id="PR00080">
    <property type="entry name" value="SDRFAMILY"/>
</dbReference>
<dbReference type="InterPro" id="IPR020904">
    <property type="entry name" value="Sc_DH/Rdtase_CS"/>
</dbReference>
<evidence type="ECO:0000256" key="1">
    <source>
        <dbReference type="ARBA" id="ARBA00006484"/>
    </source>
</evidence>
<dbReference type="PROSITE" id="PS00061">
    <property type="entry name" value="ADH_SHORT"/>
    <property type="match status" value="1"/>
</dbReference>
<keyword evidence="3" id="KW-0560">Oxidoreductase</keyword>